<dbReference type="OrthoDB" id="3916666at2759"/>
<name>A0A4U0VAW1_9PEZI</name>
<accession>A0A4U0VAW1</accession>
<organism evidence="2 3">
    <name type="scientific">Friedmanniomyces endolithicus</name>
    <dbReference type="NCBI Taxonomy" id="329885"/>
    <lineage>
        <taxon>Eukaryota</taxon>
        <taxon>Fungi</taxon>
        <taxon>Dikarya</taxon>
        <taxon>Ascomycota</taxon>
        <taxon>Pezizomycotina</taxon>
        <taxon>Dothideomycetes</taxon>
        <taxon>Dothideomycetidae</taxon>
        <taxon>Mycosphaerellales</taxon>
        <taxon>Teratosphaeriaceae</taxon>
        <taxon>Friedmanniomyces</taxon>
    </lineage>
</organism>
<reference evidence="2 3" key="1">
    <citation type="submission" date="2017-03" db="EMBL/GenBank/DDBJ databases">
        <title>Genomes of endolithic fungi from Antarctica.</title>
        <authorList>
            <person name="Coleine C."/>
            <person name="Masonjones S."/>
            <person name="Stajich J.E."/>
        </authorList>
    </citation>
    <scope>NUCLEOTIDE SEQUENCE [LARGE SCALE GENOMIC DNA]</scope>
    <source>
        <strain evidence="2 3">CCFEE 5311</strain>
    </source>
</reference>
<gene>
    <name evidence="2" type="ORF">B0A54_02840</name>
</gene>
<feature type="region of interest" description="Disordered" evidence="1">
    <location>
        <begin position="172"/>
        <end position="192"/>
    </location>
</feature>
<dbReference type="EMBL" id="NAJP01000009">
    <property type="protein sequence ID" value="TKA46034.1"/>
    <property type="molecule type" value="Genomic_DNA"/>
</dbReference>
<sequence length="234" mass="25227">MTHSSVSTSSTTSDATKSDADSNPAPLFAHESPPQTASTSLSASSTPDSRPSSPTPSHPPHSPAERSARDVLGRLPGLARLLESLDDAAERAGVLYDLSYDYRAEYLAWMYEHPEDIDGVAALRRPAGRGCGGEGSWLERRMRGMDRREMKVLERGQRELFRDWDGWGEERRVGGGEGVEEEVGPSGEVEPGGEVDWMGLGLGESRAGRAWMRTWTRSGVSRRGGGGGRLGGGE</sequence>
<proteinExistence type="predicted"/>
<feature type="compositionally biased region" description="Low complexity" evidence="1">
    <location>
        <begin position="1"/>
        <end position="15"/>
    </location>
</feature>
<evidence type="ECO:0000256" key="1">
    <source>
        <dbReference type="SAM" id="MobiDB-lite"/>
    </source>
</evidence>
<feature type="region of interest" description="Disordered" evidence="1">
    <location>
        <begin position="1"/>
        <end position="67"/>
    </location>
</feature>
<dbReference type="Proteomes" id="UP000310066">
    <property type="component" value="Unassembled WGS sequence"/>
</dbReference>
<protein>
    <submittedName>
        <fullName evidence="2">Uncharacterized protein</fullName>
    </submittedName>
</protein>
<comment type="caution">
    <text evidence="2">The sequence shown here is derived from an EMBL/GenBank/DDBJ whole genome shotgun (WGS) entry which is preliminary data.</text>
</comment>
<evidence type="ECO:0000313" key="2">
    <source>
        <dbReference type="EMBL" id="TKA46034.1"/>
    </source>
</evidence>
<feature type="compositionally biased region" description="Pro residues" evidence="1">
    <location>
        <begin position="53"/>
        <end position="62"/>
    </location>
</feature>
<evidence type="ECO:0000313" key="3">
    <source>
        <dbReference type="Proteomes" id="UP000310066"/>
    </source>
</evidence>
<feature type="compositionally biased region" description="Low complexity" evidence="1">
    <location>
        <begin position="32"/>
        <end position="52"/>
    </location>
</feature>
<dbReference type="AlphaFoldDB" id="A0A4U0VAW1"/>